<dbReference type="Pfam" id="PF03480">
    <property type="entry name" value="DctP"/>
    <property type="match status" value="1"/>
</dbReference>
<evidence type="ECO:0000313" key="2">
    <source>
        <dbReference type="EMBL" id="MET7012788.1"/>
    </source>
</evidence>
<accession>A0ABV2TFT7</accession>
<dbReference type="NCBIfam" id="TIGR00787">
    <property type="entry name" value="dctP"/>
    <property type="match status" value="1"/>
</dbReference>
<comment type="caution">
    <text evidence="2">The sequence shown here is derived from an EMBL/GenBank/DDBJ whole genome shotgun (WGS) entry which is preliminary data.</text>
</comment>
<keyword evidence="1" id="KW-0732">Signal</keyword>
<dbReference type="NCBIfam" id="NF037995">
    <property type="entry name" value="TRAP_S1"/>
    <property type="match status" value="1"/>
</dbReference>
<name>A0ABV2TFT7_9RHOO</name>
<dbReference type="CDD" id="cd13671">
    <property type="entry name" value="PBP2_TRAP_SBP_like_3"/>
    <property type="match status" value="1"/>
</dbReference>
<dbReference type="Gene3D" id="3.40.190.170">
    <property type="entry name" value="Bacterial extracellular solute-binding protein, family 7"/>
    <property type="match status" value="1"/>
</dbReference>
<gene>
    <name evidence="2" type="ORF">ABXR19_01210</name>
</gene>
<evidence type="ECO:0000313" key="3">
    <source>
        <dbReference type="Proteomes" id="UP001549691"/>
    </source>
</evidence>
<dbReference type="PANTHER" id="PTHR33376:SF2">
    <property type="entry name" value="DICARBOXYLATE-BINDING PERIPLASMIC PROTEIN"/>
    <property type="match status" value="1"/>
</dbReference>
<proteinExistence type="predicted"/>
<dbReference type="InterPro" id="IPR018389">
    <property type="entry name" value="DctP_fam"/>
</dbReference>
<dbReference type="PIRSF" id="PIRSF006470">
    <property type="entry name" value="DctB"/>
    <property type="match status" value="1"/>
</dbReference>
<sequence length="318" mass="35545">MLACTANAIDTADGMRTLRSADVHAEDYPTVQAVQFMNQQIQKASGRKLGIRVFSSGLLGDEAPLLQLVQSGELDMNRVSIQALDAIAPLSRVFSLPYLFRDTEHLHKVLDGPIGQEVLDSLPSQGLVGLAYYDAGIRNVYTVRKPILKLEDMKDLNIRVQPSEMSLMVFDLLGARPVRLPFAQTARALSNDLVDAAENNLPSYSSTEHYKHAPIYSLTRHTMSPEVLVMSKISWDKLSASEQAMLRKAARESVGIMRDMWQQREERVEATLKLSGVKFHELPKEQLARFTAAVQPVYTKFAGEPQQQALIKRIRALK</sequence>
<organism evidence="2 3">
    <name type="scientific">Uliginosibacterium flavum</name>
    <dbReference type="NCBI Taxonomy" id="1396831"/>
    <lineage>
        <taxon>Bacteria</taxon>
        <taxon>Pseudomonadati</taxon>
        <taxon>Pseudomonadota</taxon>
        <taxon>Betaproteobacteria</taxon>
        <taxon>Rhodocyclales</taxon>
        <taxon>Zoogloeaceae</taxon>
        <taxon>Uliginosibacterium</taxon>
    </lineage>
</organism>
<protein>
    <submittedName>
        <fullName evidence="2">TRAP transporter substrate-binding protein</fullName>
    </submittedName>
</protein>
<dbReference type="Proteomes" id="UP001549691">
    <property type="component" value="Unassembled WGS sequence"/>
</dbReference>
<dbReference type="InterPro" id="IPR004682">
    <property type="entry name" value="TRAP_DctP"/>
</dbReference>
<dbReference type="InterPro" id="IPR038404">
    <property type="entry name" value="TRAP_DctP_sf"/>
</dbReference>
<dbReference type="EMBL" id="JBEWZI010000001">
    <property type="protein sequence ID" value="MET7012788.1"/>
    <property type="molecule type" value="Genomic_DNA"/>
</dbReference>
<reference evidence="2 3" key="1">
    <citation type="submission" date="2024-07" db="EMBL/GenBank/DDBJ databases">
        <title>Uliginosibacterium flavum JJ3220;KACC:17644.</title>
        <authorList>
            <person name="Kim M.K."/>
        </authorList>
    </citation>
    <scope>NUCLEOTIDE SEQUENCE [LARGE SCALE GENOMIC DNA]</scope>
    <source>
        <strain evidence="2 3">KACC:17644</strain>
    </source>
</reference>
<evidence type="ECO:0000256" key="1">
    <source>
        <dbReference type="ARBA" id="ARBA00022729"/>
    </source>
</evidence>
<dbReference type="PANTHER" id="PTHR33376">
    <property type="match status" value="1"/>
</dbReference>
<keyword evidence="3" id="KW-1185">Reference proteome</keyword>